<accession>A0A2P8IEY7</accession>
<feature type="compositionally biased region" description="Low complexity" evidence="1">
    <location>
        <begin position="54"/>
        <end position="69"/>
    </location>
</feature>
<dbReference type="RefSeq" id="WP_181320116.1">
    <property type="nucleotide sequence ID" value="NZ_PYAX01000003.1"/>
</dbReference>
<evidence type="ECO:0000313" key="3">
    <source>
        <dbReference type="Proteomes" id="UP000241118"/>
    </source>
</evidence>
<sequence>MTQPDNSARRSPGRRTDSTHPAPARPGGRRGGDRRPWPTAPTTTRVSPGKPAKATAGTGRSRSRGSASTPTPATVWTAGPVPIDLDATWPAALVERIVTSFSKPAERVVLLDWPTPDRTRPTLGVVGADGVIDHAPDTESNPELADAIAAVERLHRVARVERVPVDPTSTGPASRPFWADLVGGAGPAPATLPTAPEVTVEVPFPDAVTERADSADLIVTSLPTHRFGDHGHGNTADLIALYAARRLRVGGILVVLTHCDWTSGELTDPTGAVVTAGQNADLLYLQHIVALHTPVRDGRFHLADAHSDGVHGERSIDDGDARARHRASVRGLPAPHRRIHSDVLVFAQPQSPVGSREVMRFQDGPTGRLIRSVGVDRSVGGEETGASS</sequence>
<keyword evidence="3" id="KW-1185">Reference proteome</keyword>
<organism evidence="2 3">
    <name type="scientific">Saccharothrix carnea</name>
    <dbReference type="NCBI Taxonomy" id="1280637"/>
    <lineage>
        <taxon>Bacteria</taxon>
        <taxon>Bacillati</taxon>
        <taxon>Actinomycetota</taxon>
        <taxon>Actinomycetes</taxon>
        <taxon>Pseudonocardiales</taxon>
        <taxon>Pseudonocardiaceae</taxon>
        <taxon>Saccharothrix</taxon>
    </lineage>
</organism>
<evidence type="ECO:0000256" key="1">
    <source>
        <dbReference type="SAM" id="MobiDB-lite"/>
    </source>
</evidence>
<proteinExistence type="predicted"/>
<dbReference type="EMBL" id="PYAX01000003">
    <property type="protein sequence ID" value="PSL57013.1"/>
    <property type="molecule type" value="Genomic_DNA"/>
</dbReference>
<dbReference type="Proteomes" id="UP000241118">
    <property type="component" value="Unassembled WGS sequence"/>
</dbReference>
<comment type="caution">
    <text evidence="2">The sequence shown here is derived from an EMBL/GenBank/DDBJ whole genome shotgun (WGS) entry which is preliminary data.</text>
</comment>
<name>A0A2P8IEY7_SACCR</name>
<dbReference type="AlphaFoldDB" id="A0A2P8IEY7"/>
<evidence type="ECO:0000313" key="2">
    <source>
        <dbReference type="EMBL" id="PSL57013.1"/>
    </source>
</evidence>
<protein>
    <submittedName>
        <fullName evidence="2">Uncharacterized protein</fullName>
    </submittedName>
</protein>
<reference evidence="2 3" key="1">
    <citation type="submission" date="2018-03" db="EMBL/GenBank/DDBJ databases">
        <title>Genomic Encyclopedia of Type Strains, Phase III (KMG-III): the genomes of soil and plant-associated and newly described type strains.</title>
        <authorList>
            <person name="Whitman W."/>
        </authorList>
    </citation>
    <scope>NUCLEOTIDE SEQUENCE [LARGE SCALE GENOMIC DNA]</scope>
    <source>
        <strain evidence="2 3">CGMCC 4.7097</strain>
    </source>
</reference>
<feature type="region of interest" description="Disordered" evidence="1">
    <location>
        <begin position="1"/>
        <end position="78"/>
    </location>
</feature>
<gene>
    <name evidence="2" type="ORF">B0I31_103773</name>
</gene>